<evidence type="ECO:0000256" key="2">
    <source>
        <dbReference type="ARBA" id="ARBA00022448"/>
    </source>
</evidence>
<evidence type="ECO:0000256" key="1">
    <source>
        <dbReference type="ARBA" id="ARBA00004651"/>
    </source>
</evidence>
<dbReference type="PANTHER" id="PTHR43163:SF6">
    <property type="entry name" value="DIPEPTIDE TRANSPORT SYSTEM PERMEASE PROTEIN DPPB-RELATED"/>
    <property type="match status" value="1"/>
</dbReference>
<feature type="domain" description="ABC transmembrane type-1" evidence="8">
    <location>
        <begin position="98"/>
        <end position="315"/>
    </location>
</feature>
<sequence>MTLLRYTISRFVQAIPVLIGISFITFVMVNALPGDPVAIMLEGQEVDRETIEAVERRYGLDRPFHERFVTYMLGLVQGDLGYSFHRDMPVSQLMWIRLGPTLMLVFSAFVFALVTAVPLGVLAAKRRNEPTDHVSRLVALVGVSTPSFWIGIMLILIFAVWLGWLPSGRLVYPWRDPAHYGFDGRLELYYQTIRHLLLPMVALGTLQMATIMRIERSSMVESLQEDYVQLARAYGVPERTILRKHAFRAAQLPIITIVGLNLSTALGGAVLIETVFEINGMGRLLIQSIQQLDYQVVMGVTIVLATIFVIGVIITDISYAYVDPRVSYGDRE</sequence>
<dbReference type="Pfam" id="PF00528">
    <property type="entry name" value="BPD_transp_1"/>
    <property type="match status" value="1"/>
</dbReference>
<gene>
    <name evidence="10" type="ORF">OB955_05890</name>
    <name evidence="9" type="ORF">OB960_17265</name>
</gene>
<reference evidence="9 11" key="1">
    <citation type="submission" date="2022-09" db="EMBL/GenBank/DDBJ databases">
        <title>Enrichment on poylsaccharides allowed isolation of novel metabolic and taxonomic groups of Haloarchaea.</title>
        <authorList>
            <person name="Sorokin D.Y."/>
            <person name="Elcheninov A.G."/>
            <person name="Khizhniak T.V."/>
            <person name="Kolganova T.V."/>
            <person name="Kublanov I.V."/>
        </authorList>
    </citation>
    <scope>NUCLEOTIDE SEQUENCE</scope>
    <source>
        <strain evidence="10 11">AArc-m2/3/4</strain>
        <strain evidence="9">AArc-xg1-1</strain>
    </source>
</reference>
<protein>
    <submittedName>
        <fullName evidence="9">ABC transporter permease</fullName>
    </submittedName>
</protein>
<evidence type="ECO:0000313" key="12">
    <source>
        <dbReference type="Proteomes" id="UP001321018"/>
    </source>
</evidence>
<dbReference type="AlphaFoldDB" id="A0AAP2Z0S1"/>
<comment type="subcellular location">
    <subcellularLocation>
        <location evidence="1 7">Cell membrane</location>
        <topology evidence="1 7">Multi-pass membrane protein</topology>
    </subcellularLocation>
</comment>
<dbReference type="Proteomes" id="UP001321018">
    <property type="component" value="Unassembled WGS sequence"/>
</dbReference>
<dbReference type="InterPro" id="IPR045621">
    <property type="entry name" value="BPD_transp_1_N"/>
</dbReference>
<dbReference type="GO" id="GO:0005886">
    <property type="term" value="C:plasma membrane"/>
    <property type="evidence" value="ECO:0007669"/>
    <property type="project" value="UniProtKB-SubCell"/>
</dbReference>
<evidence type="ECO:0000256" key="3">
    <source>
        <dbReference type="ARBA" id="ARBA00022475"/>
    </source>
</evidence>
<dbReference type="GO" id="GO:0055085">
    <property type="term" value="P:transmembrane transport"/>
    <property type="evidence" value="ECO:0007669"/>
    <property type="project" value="InterPro"/>
</dbReference>
<dbReference type="PANTHER" id="PTHR43163">
    <property type="entry name" value="DIPEPTIDE TRANSPORT SYSTEM PERMEASE PROTEIN DPPB-RELATED"/>
    <property type="match status" value="1"/>
</dbReference>
<dbReference type="Gene3D" id="1.10.3720.10">
    <property type="entry name" value="MetI-like"/>
    <property type="match status" value="1"/>
</dbReference>
<evidence type="ECO:0000256" key="6">
    <source>
        <dbReference type="ARBA" id="ARBA00023136"/>
    </source>
</evidence>
<feature type="transmembrane region" description="Helical" evidence="7">
    <location>
        <begin position="252"/>
        <end position="276"/>
    </location>
</feature>
<evidence type="ECO:0000259" key="8">
    <source>
        <dbReference type="PROSITE" id="PS50928"/>
    </source>
</evidence>
<dbReference type="InterPro" id="IPR000515">
    <property type="entry name" value="MetI-like"/>
</dbReference>
<dbReference type="InterPro" id="IPR035906">
    <property type="entry name" value="MetI-like_sf"/>
</dbReference>
<evidence type="ECO:0000256" key="5">
    <source>
        <dbReference type="ARBA" id="ARBA00022989"/>
    </source>
</evidence>
<dbReference type="CDD" id="cd06261">
    <property type="entry name" value="TM_PBP2"/>
    <property type="match status" value="1"/>
</dbReference>
<keyword evidence="5 7" id="KW-1133">Transmembrane helix</keyword>
<organism evidence="9 12">
    <name type="scientific">Natronoglomus mannanivorans</name>
    <dbReference type="NCBI Taxonomy" id="2979990"/>
    <lineage>
        <taxon>Archaea</taxon>
        <taxon>Methanobacteriati</taxon>
        <taxon>Methanobacteriota</taxon>
        <taxon>Stenosarchaea group</taxon>
        <taxon>Halobacteria</taxon>
        <taxon>Halobacteriales</taxon>
        <taxon>Natrialbaceae</taxon>
        <taxon>Natronoglomus</taxon>
    </lineage>
</organism>
<dbReference type="SUPFAM" id="SSF161098">
    <property type="entry name" value="MetI-like"/>
    <property type="match status" value="1"/>
</dbReference>
<keyword evidence="4 7" id="KW-0812">Transmembrane</keyword>
<dbReference type="EMBL" id="JAOPKA010000013">
    <property type="protein sequence ID" value="MCU4743139.1"/>
    <property type="molecule type" value="Genomic_DNA"/>
</dbReference>
<feature type="transmembrane region" description="Helical" evidence="7">
    <location>
        <begin position="12"/>
        <end position="32"/>
    </location>
</feature>
<dbReference type="Pfam" id="PF19300">
    <property type="entry name" value="BPD_transp_1_N"/>
    <property type="match status" value="1"/>
</dbReference>
<dbReference type="PROSITE" id="PS50928">
    <property type="entry name" value="ABC_TM1"/>
    <property type="match status" value="1"/>
</dbReference>
<feature type="transmembrane region" description="Helical" evidence="7">
    <location>
        <begin position="137"/>
        <end position="164"/>
    </location>
</feature>
<feature type="transmembrane region" description="Helical" evidence="7">
    <location>
        <begin position="102"/>
        <end position="125"/>
    </location>
</feature>
<keyword evidence="6 7" id="KW-0472">Membrane</keyword>
<dbReference type="RefSeq" id="WP_338004956.1">
    <property type="nucleotide sequence ID" value="NZ_JAOPKA010000013.1"/>
</dbReference>
<comment type="caution">
    <text evidence="9">The sequence shown here is derived from an EMBL/GenBank/DDBJ whole genome shotgun (WGS) entry which is preliminary data.</text>
</comment>
<name>A0AAP2Z0S1_9EURY</name>
<feature type="transmembrane region" description="Helical" evidence="7">
    <location>
        <begin position="296"/>
        <end position="322"/>
    </location>
</feature>
<keyword evidence="2 7" id="KW-0813">Transport</keyword>
<keyword evidence="11" id="KW-1185">Reference proteome</keyword>
<dbReference type="Proteomes" id="UP001320972">
    <property type="component" value="Unassembled WGS sequence"/>
</dbReference>
<accession>A0AAP2Z0S1</accession>
<keyword evidence="3" id="KW-1003">Cell membrane</keyword>
<evidence type="ECO:0000313" key="9">
    <source>
        <dbReference type="EMBL" id="MCU4743139.1"/>
    </source>
</evidence>
<evidence type="ECO:0000256" key="4">
    <source>
        <dbReference type="ARBA" id="ARBA00022692"/>
    </source>
</evidence>
<evidence type="ECO:0000256" key="7">
    <source>
        <dbReference type="RuleBase" id="RU363032"/>
    </source>
</evidence>
<evidence type="ECO:0000313" key="11">
    <source>
        <dbReference type="Proteomes" id="UP001320972"/>
    </source>
</evidence>
<evidence type="ECO:0000313" key="10">
    <source>
        <dbReference type="EMBL" id="MCU4972265.1"/>
    </source>
</evidence>
<comment type="similarity">
    <text evidence="7">Belongs to the binding-protein-dependent transport system permease family.</text>
</comment>
<proteinExistence type="inferred from homology"/>
<dbReference type="EMBL" id="JAOPKB010000002">
    <property type="protein sequence ID" value="MCU4972265.1"/>
    <property type="molecule type" value="Genomic_DNA"/>
</dbReference>